<dbReference type="GeneID" id="80105043"/>
<name>N9R0E2_9GAMM</name>
<evidence type="ECO:0008006" key="5">
    <source>
        <dbReference type="Google" id="ProtNLM"/>
    </source>
</evidence>
<evidence type="ECO:0000313" key="4">
    <source>
        <dbReference type="Proteomes" id="UP000652691"/>
    </source>
</evidence>
<dbReference type="AlphaFoldDB" id="N9R0E2"/>
<dbReference type="InterPro" id="IPR001387">
    <property type="entry name" value="Cro/C1-type_HTH"/>
</dbReference>
<dbReference type="STRING" id="1217698.F888_03639"/>
<evidence type="ECO:0000313" key="1">
    <source>
        <dbReference type="EMBL" id="ENX35806.1"/>
    </source>
</evidence>
<organism evidence="1 3">
    <name type="scientific">Acinetobacter courvalinii</name>
    <dbReference type="NCBI Taxonomy" id="280147"/>
    <lineage>
        <taxon>Bacteria</taxon>
        <taxon>Pseudomonadati</taxon>
        <taxon>Pseudomonadota</taxon>
        <taxon>Gammaproteobacteria</taxon>
        <taxon>Moraxellales</taxon>
        <taxon>Moraxellaceae</taxon>
        <taxon>Acinetobacter</taxon>
    </lineage>
</organism>
<dbReference type="HOGENOM" id="CLU_066192_23_5_6"/>
<dbReference type="EMBL" id="BMDA01000003">
    <property type="protein sequence ID" value="GGH39083.1"/>
    <property type="molecule type" value="Genomic_DNA"/>
</dbReference>
<sequence>MNSNFSDLNRGNRLKEERKRLKLTQKQAADIIEMQEQSWIRFEKRGEPFDLRALQSLGENGFDMMYVVFGIHKNDELQNIKPEHLEILRLLNNASDHKLAKIIQMIQLMASED</sequence>
<gene>
    <name evidence="1" type="ORF">F888_03639</name>
    <name evidence="2" type="ORF">GCM10007354_24620</name>
</gene>
<dbReference type="Proteomes" id="UP000652691">
    <property type="component" value="Unassembled WGS sequence"/>
</dbReference>
<dbReference type="CDD" id="cd00093">
    <property type="entry name" value="HTH_XRE"/>
    <property type="match status" value="1"/>
</dbReference>
<evidence type="ECO:0000313" key="3">
    <source>
        <dbReference type="Proteomes" id="UP000013200"/>
    </source>
</evidence>
<dbReference type="EMBL" id="APSA01000018">
    <property type="protein sequence ID" value="ENX35806.1"/>
    <property type="molecule type" value="Genomic_DNA"/>
</dbReference>
<dbReference type="Proteomes" id="UP000013200">
    <property type="component" value="Unassembled WGS sequence"/>
</dbReference>
<protein>
    <recommendedName>
        <fullName evidence="5">HTH cro/C1-type domain-containing protein</fullName>
    </recommendedName>
</protein>
<reference evidence="2" key="3">
    <citation type="submission" date="2024-03" db="EMBL/GenBank/DDBJ databases">
        <authorList>
            <person name="Sun Q."/>
            <person name="Sedlacek I."/>
        </authorList>
    </citation>
    <scope>NUCLEOTIDE SEQUENCE</scope>
    <source>
        <strain evidence="2">CCM 8635</strain>
    </source>
</reference>
<comment type="caution">
    <text evidence="1">The sequence shown here is derived from an EMBL/GenBank/DDBJ whole genome shotgun (WGS) entry which is preliminary data.</text>
</comment>
<dbReference type="GO" id="GO:0003677">
    <property type="term" value="F:DNA binding"/>
    <property type="evidence" value="ECO:0007669"/>
    <property type="project" value="InterPro"/>
</dbReference>
<evidence type="ECO:0000313" key="2">
    <source>
        <dbReference type="EMBL" id="GGH39083.1"/>
    </source>
</evidence>
<dbReference type="Gene3D" id="1.10.260.40">
    <property type="entry name" value="lambda repressor-like DNA-binding domains"/>
    <property type="match status" value="1"/>
</dbReference>
<reference evidence="2 4" key="2">
    <citation type="journal article" date="2014" name="Int. J. Syst. Evol. Microbiol.">
        <title>Complete genome sequence of Corynebacterium casei LMG S-19264T (=DSM 44701T), isolated from a smear-ripened cheese.</title>
        <authorList>
            <consortium name="US DOE Joint Genome Institute (JGI-PGF)"/>
            <person name="Walter F."/>
            <person name="Albersmeier A."/>
            <person name="Kalinowski J."/>
            <person name="Ruckert C."/>
        </authorList>
    </citation>
    <scope>NUCLEOTIDE SEQUENCE [LARGE SCALE GENOMIC DNA]</scope>
    <source>
        <strain evidence="2 4">CCM 8635</strain>
    </source>
</reference>
<dbReference type="RefSeq" id="WP_005289194.1">
    <property type="nucleotide sequence ID" value="NZ_BMDA01000003.1"/>
</dbReference>
<reference evidence="1 3" key="1">
    <citation type="submission" date="2013-02" db="EMBL/GenBank/DDBJ databases">
        <title>The Genome Sequence of Acinetobacter sp. NIPH 3623.</title>
        <authorList>
            <consortium name="The Broad Institute Genome Sequencing Platform"/>
            <consortium name="The Broad Institute Genome Sequencing Center for Infectious Disease"/>
            <person name="Cerqueira G."/>
            <person name="Feldgarden M."/>
            <person name="Courvalin P."/>
            <person name="Perichon B."/>
            <person name="Grillot-Courvalin C."/>
            <person name="Clermont D."/>
            <person name="Rocha E."/>
            <person name="Yoon E.-J."/>
            <person name="Nemec A."/>
            <person name="Walker B."/>
            <person name="Young S.K."/>
            <person name="Zeng Q."/>
            <person name="Gargeya S."/>
            <person name="Fitzgerald M."/>
            <person name="Haas B."/>
            <person name="Abouelleil A."/>
            <person name="Alvarado L."/>
            <person name="Arachchi H.M."/>
            <person name="Berlin A.M."/>
            <person name="Chapman S.B."/>
            <person name="Dewar J."/>
            <person name="Goldberg J."/>
            <person name="Griggs A."/>
            <person name="Gujja S."/>
            <person name="Hansen M."/>
            <person name="Howarth C."/>
            <person name="Imamovic A."/>
            <person name="Larimer J."/>
            <person name="McCowan C."/>
            <person name="Murphy C."/>
            <person name="Neiman D."/>
            <person name="Pearson M."/>
            <person name="Priest M."/>
            <person name="Roberts A."/>
            <person name="Saif S."/>
            <person name="Shea T."/>
            <person name="Sisk P."/>
            <person name="Sykes S."/>
            <person name="Wortman J."/>
            <person name="Nusbaum C."/>
            <person name="Birren B."/>
        </authorList>
    </citation>
    <scope>NUCLEOTIDE SEQUENCE [LARGE SCALE GENOMIC DNA]</scope>
    <source>
        <strain evidence="1 3">NIPH 3623</strain>
    </source>
</reference>
<keyword evidence="3" id="KW-1185">Reference proteome</keyword>
<dbReference type="SUPFAM" id="SSF47413">
    <property type="entry name" value="lambda repressor-like DNA-binding domains"/>
    <property type="match status" value="1"/>
</dbReference>
<accession>N9R0E2</accession>
<dbReference type="PATRIC" id="fig|1217698.3.peg.3543"/>
<dbReference type="InterPro" id="IPR010982">
    <property type="entry name" value="Lambda_DNA-bd_dom_sf"/>
</dbReference>
<proteinExistence type="predicted"/>